<evidence type="ECO:0000256" key="7">
    <source>
        <dbReference type="HAMAP-Rule" id="MF_00196"/>
    </source>
</evidence>
<evidence type="ECO:0000256" key="5">
    <source>
        <dbReference type="ARBA" id="ARBA00023027"/>
    </source>
</evidence>
<dbReference type="Proteomes" id="UP001056756">
    <property type="component" value="Chromosome"/>
</dbReference>
<dbReference type="AlphaFoldDB" id="A0A9J6ZEZ5"/>
<dbReference type="Pfam" id="PF01232">
    <property type="entry name" value="Mannitol_dh"/>
    <property type="match status" value="1"/>
</dbReference>
<accession>A0A9J6ZEZ5</accession>
<dbReference type="NCBIfam" id="NF002652">
    <property type="entry name" value="PRK02318.2-5"/>
    <property type="match status" value="1"/>
</dbReference>
<reference evidence="10" key="1">
    <citation type="submission" date="2022-05" db="EMBL/GenBank/DDBJ databases">
        <title>Novel bacterial taxa in a minimal lignocellulolytic consortium and its capacity to transform plastics disclosed by genome-resolved metagenomics.</title>
        <authorList>
            <person name="Rodriguez C.A.D."/>
            <person name="Diaz-Garcia L."/>
            <person name="Herrera K."/>
            <person name="Tarazona N.A."/>
            <person name="Sproer C."/>
            <person name="Overmann J."/>
            <person name="Jimenez D.J."/>
        </authorList>
    </citation>
    <scope>NUCLEOTIDE SEQUENCE</scope>
    <source>
        <strain evidence="10">MAG5</strain>
    </source>
</reference>
<evidence type="ECO:0000256" key="6">
    <source>
        <dbReference type="ARBA" id="ARBA00048615"/>
    </source>
</evidence>
<dbReference type="GO" id="GO:0019592">
    <property type="term" value="P:mannitol catabolic process"/>
    <property type="evidence" value="ECO:0007669"/>
    <property type="project" value="TreeGrafter"/>
</dbReference>
<name>A0A9J6ZEZ5_9BACL</name>
<dbReference type="EC" id="1.1.1.17" evidence="2 7"/>
<keyword evidence="4 7" id="KW-0560">Oxidoreductase</keyword>
<dbReference type="HAMAP" id="MF_00196">
    <property type="entry name" value="Mannitol_dehydrog"/>
    <property type="match status" value="1"/>
</dbReference>
<evidence type="ECO:0000256" key="3">
    <source>
        <dbReference type="ARBA" id="ARBA00016219"/>
    </source>
</evidence>
<proteinExistence type="inferred from homology"/>
<dbReference type="InterPro" id="IPR023028">
    <property type="entry name" value="Mannitol_1_phos_5_DH"/>
</dbReference>
<comment type="catalytic activity">
    <reaction evidence="6 7">
        <text>D-mannitol 1-phosphate + NAD(+) = beta-D-fructose 6-phosphate + NADH + H(+)</text>
        <dbReference type="Rhea" id="RHEA:19661"/>
        <dbReference type="ChEBI" id="CHEBI:15378"/>
        <dbReference type="ChEBI" id="CHEBI:57540"/>
        <dbReference type="ChEBI" id="CHEBI:57634"/>
        <dbReference type="ChEBI" id="CHEBI:57945"/>
        <dbReference type="ChEBI" id="CHEBI:61381"/>
        <dbReference type="EC" id="1.1.1.17"/>
    </reaction>
</comment>
<dbReference type="InterPro" id="IPR013118">
    <property type="entry name" value="Mannitol_DH_C"/>
</dbReference>
<feature type="domain" description="Mannitol dehydrogenase C-terminal" evidence="9">
    <location>
        <begin position="203"/>
        <end position="343"/>
    </location>
</feature>
<dbReference type="InterPro" id="IPR036291">
    <property type="entry name" value="NAD(P)-bd_dom_sf"/>
</dbReference>
<dbReference type="Gene3D" id="1.10.1040.10">
    <property type="entry name" value="N-(1-d-carboxylethyl)-l-norvaline Dehydrogenase, domain 2"/>
    <property type="match status" value="1"/>
</dbReference>
<gene>
    <name evidence="7" type="primary">mtlD</name>
    <name evidence="10" type="ORF">NAG76_00305</name>
</gene>
<sequence length="382" mass="42955">MQAIHFGAGNIGRGFIGLLLQEAQYNITFVDVNENLVDHLKEKQHYTVQYANENRDQFIVNNVTALSGDDISKVAEHITSATIITTAVGVHILPYIAPAIAEGITQRAKLNLPPLAIVACENAIRASSILKEHVVSLLSEELKQTYEQFATFPDAAVDRIVPIQHHEDPLFVTVEPFYEWTIEKTNWPTNAPLIGGVHYVDQLDAYIERKLFTVNTGHCTAAYHGYRKGYTTIQEAMKDEELVQEVRSTLQESGDALIAEYGLDRTAHNQYIEQILERFKNPYLTDEILRIGRSPIRKISSNDRLIRPALLAYQYGIAVDHLTKAVAAALVYKDNDDKEAVELQQFLLGHGIDQTITKYTGLADDHPLHQQIHAQYNLLGEE</sequence>
<dbReference type="NCBIfam" id="NF002646">
    <property type="entry name" value="PRK02318.1-2"/>
    <property type="match status" value="1"/>
</dbReference>
<dbReference type="NCBIfam" id="NF002647">
    <property type="entry name" value="PRK02318.1-3"/>
    <property type="match status" value="1"/>
</dbReference>
<dbReference type="InterPro" id="IPR013328">
    <property type="entry name" value="6PGD_dom2"/>
</dbReference>
<dbReference type="InterPro" id="IPR013131">
    <property type="entry name" value="Mannitol_DH_N"/>
</dbReference>
<dbReference type="PANTHER" id="PTHR30524:SF0">
    <property type="entry name" value="ALTRONATE OXIDOREDUCTASE-RELATED"/>
    <property type="match status" value="1"/>
</dbReference>
<keyword evidence="5 7" id="KW-0520">NAD</keyword>
<comment type="similarity">
    <text evidence="1 7">Belongs to the mannitol dehydrogenase family.</text>
</comment>
<feature type="binding site" evidence="7">
    <location>
        <begin position="3"/>
        <end position="14"/>
    </location>
    <ligand>
        <name>NAD(+)</name>
        <dbReference type="ChEBI" id="CHEBI:57540"/>
    </ligand>
</feature>
<dbReference type="InterPro" id="IPR008927">
    <property type="entry name" value="6-PGluconate_DH-like_C_sf"/>
</dbReference>
<organism evidence="10 11">
    <name type="scientific">Candidatus Pristimantibacillus lignocellulolyticus</name>
    <dbReference type="NCBI Taxonomy" id="2994561"/>
    <lineage>
        <taxon>Bacteria</taxon>
        <taxon>Bacillati</taxon>
        <taxon>Bacillota</taxon>
        <taxon>Bacilli</taxon>
        <taxon>Bacillales</taxon>
        <taxon>Paenibacillaceae</taxon>
        <taxon>Candidatus Pristimantibacillus</taxon>
    </lineage>
</organism>
<dbReference type="EMBL" id="CP097899">
    <property type="protein sequence ID" value="URN94738.1"/>
    <property type="molecule type" value="Genomic_DNA"/>
</dbReference>
<evidence type="ECO:0000256" key="4">
    <source>
        <dbReference type="ARBA" id="ARBA00023002"/>
    </source>
</evidence>
<dbReference type="GO" id="GO:0005829">
    <property type="term" value="C:cytosol"/>
    <property type="evidence" value="ECO:0007669"/>
    <property type="project" value="TreeGrafter"/>
</dbReference>
<dbReference type="NCBIfam" id="NF002649">
    <property type="entry name" value="PRK02318.2-1"/>
    <property type="match status" value="1"/>
</dbReference>
<dbReference type="PRINTS" id="PR00084">
    <property type="entry name" value="MTLDHDRGNASE"/>
</dbReference>
<evidence type="ECO:0000259" key="8">
    <source>
        <dbReference type="Pfam" id="PF01232"/>
    </source>
</evidence>
<dbReference type="Pfam" id="PF08125">
    <property type="entry name" value="Mannitol_dh_C"/>
    <property type="match status" value="1"/>
</dbReference>
<evidence type="ECO:0000256" key="1">
    <source>
        <dbReference type="ARBA" id="ARBA00006541"/>
    </source>
</evidence>
<dbReference type="PANTHER" id="PTHR30524">
    <property type="entry name" value="MANNITOL-1-PHOSPHATE 5-DEHYDROGENASE"/>
    <property type="match status" value="1"/>
</dbReference>
<feature type="domain" description="Mannitol dehydrogenase N-terminal" evidence="8">
    <location>
        <begin position="1"/>
        <end position="192"/>
    </location>
</feature>
<protein>
    <recommendedName>
        <fullName evidence="3 7">Mannitol-1-phosphate 5-dehydrogenase</fullName>
        <ecNumber evidence="2 7">1.1.1.17</ecNumber>
    </recommendedName>
</protein>
<evidence type="ECO:0000259" key="9">
    <source>
        <dbReference type="Pfam" id="PF08125"/>
    </source>
</evidence>
<dbReference type="SUPFAM" id="SSF48179">
    <property type="entry name" value="6-phosphogluconate dehydrogenase C-terminal domain-like"/>
    <property type="match status" value="1"/>
</dbReference>
<evidence type="ECO:0000313" key="11">
    <source>
        <dbReference type="Proteomes" id="UP001056756"/>
    </source>
</evidence>
<dbReference type="GO" id="GO:0008926">
    <property type="term" value="F:mannitol-1-phosphate 5-dehydrogenase activity"/>
    <property type="evidence" value="ECO:0007669"/>
    <property type="project" value="UniProtKB-UniRule"/>
</dbReference>
<dbReference type="InterPro" id="IPR000669">
    <property type="entry name" value="Mannitol_DH"/>
</dbReference>
<evidence type="ECO:0000313" key="10">
    <source>
        <dbReference type="EMBL" id="URN94738.1"/>
    </source>
</evidence>
<evidence type="ECO:0000256" key="2">
    <source>
        <dbReference type="ARBA" id="ARBA00012939"/>
    </source>
</evidence>
<dbReference type="KEGG" id="plig:NAG76_00305"/>
<dbReference type="Gene3D" id="3.40.50.720">
    <property type="entry name" value="NAD(P)-binding Rossmann-like Domain"/>
    <property type="match status" value="1"/>
</dbReference>
<dbReference type="SUPFAM" id="SSF51735">
    <property type="entry name" value="NAD(P)-binding Rossmann-fold domains"/>
    <property type="match status" value="1"/>
</dbReference>